<organism evidence="2 3">
    <name type="scientific">Estrella lausannensis</name>
    <dbReference type="NCBI Taxonomy" id="483423"/>
    <lineage>
        <taxon>Bacteria</taxon>
        <taxon>Pseudomonadati</taxon>
        <taxon>Chlamydiota</taxon>
        <taxon>Chlamydiia</taxon>
        <taxon>Parachlamydiales</taxon>
        <taxon>Candidatus Criblamydiaceae</taxon>
        <taxon>Estrella</taxon>
    </lineage>
</organism>
<keyword evidence="3" id="KW-1185">Reference proteome</keyword>
<sequence length="141" mass="15058">MPVEGVSSNHSMPEPMAMPAESAKVETKSIGGMPVATSLNGVKSAPHPVATADMGQQIAGEKVINQMLVSVSQVNMEALQAVASDQIKNTEIKGDAKLNALANEETAKDRRADRNALKEELNDRKDTDRVNAEENRSKMGS</sequence>
<feature type="region of interest" description="Disordered" evidence="1">
    <location>
        <begin position="104"/>
        <end position="141"/>
    </location>
</feature>
<evidence type="ECO:0000256" key="1">
    <source>
        <dbReference type="SAM" id="MobiDB-lite"/>
    </source>
</evidence>
<feature type="compositionally biased region" description="Polar residues" evidence="1">
    <location>
        <begin position="1"/>
        <end position="11"/>
    </location>
</feature>
<feature type="region of interest" description="Disordered" evidence="1">
    <location>
        <begin position="1"/>
        <end position="26"/>
    </location>
</feature>
<dbReference type="EMBL" id="CWGJ01000006">
    <property type="protein sequence ID" value="CRX37711.1"/>
    <property type="molecule type" value="Genomic_DNA"/>
</dbReference>
<dbReference type="AlphaFoldDB" id="A0A0H5DN72"/>
<feature type="compositionally biased region" description="Basic and acidic residues" evidence="1">
    <location>
        <begin position="105"/>
        <end position="141"/>
    </location>
</feature>
<accession>A0A0H5DN72</accession>
<evidence type="ECO:0000313" key="3">
    <source>
        <dbReference type="Proteomes" id="UP000220251"/>
    </source>
</evidence>
<name>A0A0H5DN72_9BACT</name>
<evidence type="ECO:0000313" key="2">
    <source>
        <dbReference type="EMBL" id="CRX37711.1"/>
    </source>
</evidence>
<gene>
    <name evidence="2" type="ORF">ELAC_0350</name>
</gene>
<dbReference type="Proteomes" id="UP000220251">
    <property type="component" value="Unassembled WGS sequence"/>
</dbReference>
<proteinExistence type="predicted"/>
<protein>
    <submittedName>
        <fullName evidence="2">Uncharacterized protein</fullName>
    </submittedName>
</protein>
<dbReference type="RefSeq" id="WP_143406409.1">
    <property type="nucleotide sequence ID" value="NZ_CWGJ01000006.1"/>
</dbReference>
<reference evidence="3" key="1">
    <citation type="submission" date="2015-06" db="EMBL/GenBank/DDBJ databases">
        <authorList>
            <person name="Bertelli C."/>
        </authorList>
    </citation>
    <scope>NUCLEOTIDE SEQUENCE [LARGE SCALE GENOMIC DNA]</scope>
    <source>
        <strain evidence="3">CRIB-30</strain>
    </source>
</reference>